<dbReference type="Bgee" id="ENSCATG00000017520">
    <property type="expression patterns" value="Expressed in frontal cortex and 2 other cell types or tissues"/>
</dbReference>
<dbReference type="Ensembl" id="ENSCATT00000020027.1">
    <property type="protein sequence ID" value="ENSCATP00000005269.1"/>
    <property type="gene ID" value="ENSCATG00000017520.1"/>
</dbReference>
<evidence type="ECO:0000313" key="2">
    <source>
        <dbReference type="Proteomes" id="UP000233060"/>
    </source>
</evidence>
<accession>A0A2K5KX27</accession>
<reference evidence="1" key="2">
    <citation type="submission" date="2025-09" db="UniProtKB">
        <authorList>
            <consortium name="Ensembl"/>
        </authorList>
    </citation>
    <scope>IDENTIFICATION</scope>
</reference>
<reference evidence="1" key="1">
    <citation type="submission" date="2025-08" db="UniProtKB">
        <authorList>
            <consortium name="Ensembl"/>
        </authorList>
    </citation>
    <scope>IDENTIFICATION</scope>
</reference>
<organism evidence="1 2">
    <name type="scientific">Cercocebus atys</name>
    <name type="common">Sooty mangabey</name>
    <name type="synonym">Cercocebus torquatus atys</name>
    <dbReference type="NCBI Taxonomy" id="9531"/>
    <lineage>
        <taxon>Eukaryota</taxon>
        <taxon>Metazoa</taxon>
        <taxon>Chordata</taxon>
        <taxon>Craniata</taxon>
        <taxon>Vertebrata</taxon>
        <taxon>Euteleostomi</taxon>
        <taxon>Mammalia</taxon>
        <taxon>Eutheria</taxon>
        <taxon>Euarchontoglires</taxon>
        <taxon>Primates</taxon>
        <taxon>Haplorrhini</taxon>
        <taxon>Catarrhini</taxon>
        <taxon>Cercopithecidae</taxon>
        <taxon>Cercopithecinae</taxon>
        <taxon>Cercocebus</taxon>
    </lineage>
</organism>
<evidence type="ECO:0000313" key="1">
    <source>
        <dbReference type="Ensembl" id="ENSCATP00000005269.1"/>
    </source>
</evidence>
<dbReference type="OMA" id="KQRAKDW"/>
<keyword evidence="2" id="KW-1185">Reference proteome</keyword>
<dbReference type="AlphaFoldDB" id="A0A2K5KX27"/>
<dbReference type="Proteomes" id="UP000233060">
    <property type="component" value="Unassembled WGS sequence"/>
</dbReference>
<sequence>MSLELLETFYADLQLIWQRKIGRTIKVFNFLPERFFHVLSLQNQKISYVGPSAPSQRSYNPKLEGSQYLCFTVDHFEESKQRAKDWDNFEWTWH</sequence>
<dbReference type="GeneTree" id="ENSGT00910000147564"/>
<name>A0A2K5KX27_CERAT</name>
<protein>
    <submittedName>
        <fullName evidence="1">Uncharacterized protein</fullName>
    </submittedName>
</protein>
<proteinExistence type="predicted"/>